<feature type="binding site" evidence="14">
    <location>
        <position position="595"/>
    </location>
    <ligand>
        <name>Mn(2+)</name>
        <dbReference type="ChEBI" id="CHEBI:29035"/>
    </ligand>
</feature>
<gene>
    <name evidence="21" type="ordered locus">FsymDg_2391</name>
</gene>
<keyword evidence="6 14" id="KW-0479">Metal-binding</keyword>
<dbReference type="Gene3D" id="2.40.50.100">
    <property type="match status" value="1"/>
</dbReference>
<comment type="function">
    <text evidence="11">Catalyzes a 2-step reaction, involving the ATP-dependent carboxylation of the covalently attached biotin in the first step and the transfer of the carboxyl group to pyruvate in the second.</text>
</comment>
<dbReference type="PROSITE" id="PS50968">
    <property type="entry name" value="BIOTINYL_LIPOYL"/>
    <property type="match status" value="1"/>
</dbReference>
<dbReference type="InterPro" id="IPR055268">
    <property type="entry name" value="PCB-like"/>
</dbReference>
<dbReference type="Pfam" id="PF02785">
    <property type="entry name" value="Biotin_carb_C"/>
    <property type="match status" value="1"/>
</dbReference>
<evidence type="ECO:0000259" key="20">
    <source>
        <dbReference type="PROSITE" id="PS50991"/>
    </source>
</evidence>
<evidence type="ECO:0000259" key="18">
    <source>
        <dbReference type="PROSITE" id="PS50975"/>
    </source>
</evidence>
<feature type="domain" description="Biotin carboxylation" evidence="19">
    <location>
        <begin position="64"/>
        <end position="512"/>
    </location>
</feature>
<dbReference type="GO" id="GO:0005737">
    <property type="term" value="C:cytoplasm"/>
    <property type="evidence" value="ECO:0007669"/>
    <property type="project" value="TreeGrafter"/>
</dbReference>
<protein>
    <recommendedName>
        <fullName evidence="3 11">Pyruvate carboxylase</fullName>
        <ecNumber evidence="3 11">6.4.1.1</ecNumber>
    </recommendedName>
</protein>
<dbReference type="InterPro" id="IPR000089">
    <property type="entry name" value="Biotin_lipoyl"/>
</dbReference>
<evidence type="ECO:0000259" key="19">
    <source>
        <dbReference type="PROSITE" id="PS50979"/>
    </source>
</evidence>
<dbReference type="Pfam" id="PF00364">
    <property type="entry name" value="Biotin_lipoyl"/>
    <property type="match status" value="1"/>
</dbReference>
<evidence type="ECO:0000256" key="7">
    <source>
        <dbReference type="ARBA" id="ARBA00022741"/>
    </source>
</evidence>
<evidence type="ECO:0000256" key="11">
    <source>
        <dbReference type="PIRNR" id="PIRNR001594"/>
    </source>
</evidence>
<dbReference type="KEGG" id="fsy:FsymDg_2391"/>
<dbReference type="Gene3D" id="3.20.20.70">
    <property type="entry name" value="Aldolase class I"/>
    <property type="match status" value="1"/>
</dbReference>
<dbReference type="SUPFAM" id="SSF52440">
    <property type="entry name" value="PreATP-grasp domain"/>
    <property type="match status" value="1"/>
</dbReference>
<dbReference type="PANTHER" id="PTHR43778:SF2">
    <property type="entry name" value="PYRUVATE CARBOXYLASE, MITOCHONDRIAL"/>
    <property type="match status" value="1"/>
</dbReference>
<dbReference type="STRING" id="656024.FsymDg_2391"/>
<comment type="cofactor">
    <cofactor evidence="1 11">
        <name>biotin</name>
        <dbReference type="ChEBI" id="CHEBI:57586"/>
    </cofactor>
</comment>
<keyword evidence="8 11" id="KW-0067">ATP-binding</keyword>
<dbReference type="Pfam" id="PF02786">
    <property type="entry name" value="CPSase_L_D2"/>
    <property type="match status" value="1"/>
</dbReference>
<feature type="binding site" evidence="13">
    <location>
        <position position="298"/>
    </location>
    <ligand>
        <name>ATP</name>
        <dbReference type="ChEBI" id="CHEBI:30616"/>
    </ligand>
</feature>
<evidence type="ECO:0000256" key="9">
    <source>
        <dbReference type="ARBA" id="ARBA00023267"/>
    </source>
</evidence>
<dbReference type="InterPro" id="IPR013785">
    <property type="entry name" value="Aldolase_TIM"/>
</dbReference>
<evidence type="ECO:0000313" key="22">
    <source>
        <dbReference type="Proteomes" id="UP000001549"/>
    </source>
</evidence>
<dbReference type="SUPFAM" id="SSF51230">
    <property type="entry name" value="Single hybrid motif"/>
    <property type="match status" value="1"/>
</dbReference>
<keyword evidence="5 11" id="KW-0436">Ligase</keyword>
<keyword evidence="21" id="KW-0670">Pyruvate</keyword>
<dbReference type="InterPro" id="IPR001882">
    <property type="entry name" value="Biotin_BS"/>
</dbReference>
<dbReference type="CDD" id="cd06850">
    <property type="entry name" value="biotinyl_domain"/>
    <property type="match status" value="1"/>
</dbReference>
<dbReference type="NCBIfam" id="TIGR01235">
    <property type="entry name" value="pyruv_carbox"/>
    <property type="match status" value="1"/>
</dbReference>
<proteinExistence type="predicted"/>
<evidence type="ECO:0000256" key="6">
    <source>
        <dbReference type="ARBA" id="ARBA00022723"/>
    </source>
</evidence>
<evidence type="ECO:0000313" key="21">
    <source>
        <dbReference type="EMBL" id="AEH09775.1"/>
    </source>
</evidence>
<feature type="modified residue" description="N6-biotinyllysine" evidence="15">
    <location>
        <position position="1154"/>
    </location>
</feature>
<name>F8B1A6_9ACTN</name>
<evidence type="ECO:0000256" key="10">
    <source>
        <dbReference type="ARBA" id="ARBA00023268"/>
    </source>
</evidence>
<dbReference type="EMBL" id="CP002801">
    <property type="protein sequence ID" value="AEH09775.1"/>
    <property type="molecule type" value="Genomic_DNA"/>
</dbReference>
<evidence type="ECO:0000256" key="14">
    <source>
        <dbReference type="PIRSR" id="PIRSR001594-3"/>
    </source>
</evidence>
<reference evidence="21 22" key="1">
    <citation type="submission" date="2011-05" db="EMBL/GenBank/DDBJ databases">
        <title>Complete sequence of chromosome of Frankia symbiont of Datisca glomerata.</title>
        <authorList>
            <consortium name="US DOE Joint Genome Institute"/>
            <person name="Lucas S."/>
            <person name="Han J."/>
            <person name="Lapidus A."/>
            <person name="Cheng J.-F."/>
            <person name="Goodwin L."/>
            <person name="Pitluck S."/>
            <person name="Peters L."/>
            <person name="Mikhailova N."/>
            <person name="Chertkov O."/>
            <person name="Teshima H."/>
            <person name="Han C."/>
            <person name="Tapia R."/>
            <person name="Land M."/>
            <person name="Hauser L."/>
            <person name="Kyrpides N."/>
            <person name="Ivanova N."/>
            <person name="Pagani I."/>
            <person name="Berry A."/>
            <person name="Pawlowski K."/>
            <person name="Persson T."/>
            <person name="Vanden Heuvel B."/>
            <person name="Benson D."/>
            <person name="Woyke T."/>
        </authorList>
    </citation>
    <scope>NUCLEOTIDE SEQUENCE [LARGE SCALE GENOMIC DNA]</scope>
    <source>
        <strain evidence="22">4085684</strain>
    </source>
</reference>
<evidence type="ECO:0000256" key="8">
    <source>
        <dbReference type="ARBA" id="ARBA00022840"/>
    </source>
</evidence>
<dbReference type="AlphaFoldDB" id="F8B1A6"/>
<feature type="binding site" evidence="13">
    <location>
        <position position="180"/>
    </location>
    <ligand>
        <name>ATP</name>
        <dbReference type="ChEBI" id="CHEBI:30616"/>
    </ligand>
</feature>
<dbReference type="GO" id="GO:0006094">
    <property type="term" value="P:gluconeogenesis"/>
    <property type="evidence" value="ECO:0007669"/>
    <property type="project" value="UniProtKB-UniPathway"/>
</dbReference>
<dbReference type="NCBIfam" id="NF006761">
    <property type="entry name" value="PRK09282.1"/>
    <property type="match status" value="1"/>
</dbReference>
<feature type="binding site" description="via carbamate group" evidence="14">
    <location>
        <position position="764"/>
    </location>
    <ligand>
        <name>Mn(2+)</name>
        <dbReference type="ChEBI" id="CHEBI:29035"/>
    </ligand>
</feature>
<dbReference type="Pfam" id="PF00289">
    <property type="entry name" value="Biotin_carb_N"/>
    <property type="match status" value="1"/>
</dbReference>
<evidence type="ECO:0000256" key="16">
    <source>
        <dbReference type="SAM" id="MobiDB-lite"/>
    </source>
</evidence>
<dbReference type="GO" id="GO:0005524">
    <property type="term" value="F:ATP binding"/>
    <property type="evidence" value="ECO:0007669"/>
    <property type="project" value="UniProtKB-UniRule"/>
</dbReference>
<dbReference type="InterPro" id="IPR005481">
    <property type="entry name" value="BC-like_N"/>
</dbReference>
<feature type="binding site" evidence="14">
    <location>
        <position position="795"/>
    </location>
    <ligand>
        <name>Mn(2+)</name>
        <dbReference type="ChEBI" id="CHEBI:29035"/>
    </ligand>
</feature>
<keyword evidence="10" id="KW-0511">Multifunctional enzyme</keyword>
<dbReference type="InterPro" id="IPR011053">
    <property type="entry name" value="Single_hybrid_motif"/>
</dbReference>
<dbReference type="UniPathway" id="UPA00138"/>
<dbReference type="GO" id="GO:0046872">
    <property type="term" value="F:metal ion binding"/>
    <property type="evidence" value="ECO:0007669"/>
    <property type="project" value="UniProtKB-KW"/>
</dbReference>
<feature type="domain" description="Pyruvate carboxyltransferase" evidence="20">
    <location>
        <begin position="586"/>
        <end position="854"/>
    </location>
</feature>
<feature type="region of interest" description="Disordered" evidence="16">
    <location>
        <begin position="1"/>
        <end position="37"/>
    </location>
</feature>
<dbReference type="NCBIfam" id="NF009554">
    <property type="entry name" value="PRK12999.1"/>
    <property type="match status" value="1"/>
</dbReference>
<dbReference type="InterPro" id="IPR000891">
    <property type="entry name" value="PYR_CT"/>
</dbReference>
<dbReference type="InterPro" id="IPR011054">
    <property type="entry name" value="Rudment_hybrid_motif"/>
</dbReference>
<dbReference type="InterPro" id="IPR011764">
    <property type="entry name" value="Biotin_carboxylation_dom"/>
</dbReference>
<comment type="pathway">
    <text evidence="2">Carbohydrate biosynthesis; gluconeogenesis.</text>
</comment>
<dbReference type="InterPro" id="IPR005479">
    <property type="entry name" value="CPAse_ATP-bd"/>
</dbReference>
<dbReference type="PROSITE" id="PS50991">
    <property type="entry name" value="PYR_CT"/>
    <property type="match status" value="1"/>
</dbReference>
<dbReference type="Proteomes" id="UP000001549">
    <property type="component" value="Chromosome"/>
</dbReference>
<keyword evidence="22" id="KW-1185">Reference proteome</keyword>
<feature type="modified residue" description="N6-carboxylysine" evidence="15">
    <location>
        <position position="764"/>
    </location>
</feature>
<evidence type="ECO:0000256" key="2">
    <source>
        <dbReference type="ARBA" id="ARBA00004742"/>
    </source>
</evidence>
<accession>F8B1A6</accession>
<keyword evidence="4" id="KW-0312">Gluconeogenesis</keyword>
<evidence type="ECO:0000256" key="12">
    <source>
        <dbReference type="PIRSR" id="PIRSR001594-1"/>
    </source>
</evidence>
<dbReference type="eggNOG" id="COG1038">
    <property type="taxonomic scope" value="Bacteria"/>
</dbReference>
<feature type="binding site" evidence="14">
    <location>
        <position position="793"/>
    </location>
    <ligand>
        <name>Mn(2+)</name>
        <dbReference type="ChEBI" id="CHEBI:29035"/>
    </ligand>
</feature>
<dbReference type="SUPFAM" id="SSF51569">
    <property type="entry name" value="Aldolase"/>
    <property type="match status" value="1"/>
</dbReference>
<feature type="binding site" evidence="13">
    <location>
        <position position="263"/>
    </location>
    <ligand>
        <name>ATP</name>
        <dbReference type="ChEBI" id="CHEBI:30616"/>
    </ligand>
</feature>
<dbReference type="InterPro" id="IPR005482">
    <property type="entry name" value="Biotin_COase_C"/>
</dbReference>
<evidence type="ECO:0000259" key="17">
    <source>
        <dbReference type="PROSITE" id="PS50968"/>
    </source>
</evidence>
<feature type="compositionally biased region" description="Basic and acidic residues" evidence="16">
    <location>
        <begin position="1"/>
        <end position="10"/>
    </location>
</feature>
<dbReference type="SUPFAM" id="SSF51246">
    <property type="entry name" value="Rudiment single hybrid motif"/>
    <property type="match status" value="1"/>
</dbReference>
<keyword evidence="9 11" id="KW-0092">Biotin</keyword>
<comment type="catalytic activity">
    <reaction evidence="11">
        <text>hydrogencarbonate + pyruvate + ATP = oxaloacetate + ADP + phosphate + H(+)</text>
        <dbReference type="Rhea" id="RHEA:20844"/>
        <dbReference type="ChEBI" id="CHEBI:15361"/>
        <dbReference type="ChEBI" id="CHEBI:15378"/>
        <dbReference type="ChEBI" id="CHEBI:16452"/>
        <dbReference type="ChEBI" id="CHEBI:17544"/>
        <dbReference type="ChEBI" id="CHEBI:30616"/>
        <dbReference type="ChEBI" id="CHEBI:43474"/>
        <dbReference type="ChEBI" id="CHEBI:456216"/>
        <dbReference type="EC" id="6.4.1.1"/>
    </reaction>
</comment>
<dbReference type="CDD" id="cd07937">
    <property type="entry name" value="DRE_TIM_PC_TC_5S"/>
    <property type="match status" value="1"/>
</dbReference>
<dbReference type="Gene3D" id="3.10.600.10">
    <property type="entry name" value="pyruvate carboxylase f1077a mutant domain"/>
    <property type="match status" value="1"/>
</dbReference>
<evidence type="ECO:0000256" key="4">
    <source>
        <dbReference type="ARBA" id="ARBA00022432"/>
    </source>
</evidence>
<dbReference type="SUPFAM" id="SSF89000">
    <property type="entry name" value="post-HMGL domain-like"/>
    <property type="match status" value="1"/>
</dbReference>
<dbReference type="PROSITE" id="PS00188">
    <property type="entry name" value="BIOTIN"/>
    <property type="match status" value="1"/>
</dbReference>
<dbReference type="Pfam" id="PF02436">
    <property type="entry name" value="PYC_OADA"/>
    <property type="match status" value="1"/>
</dbReference>
<dbReference type="GO" id="GO:0004736">
    <property type="term" value="F:pyruvate carboxylase activity"/>
    <property type="evidence" value="ECO:0007669"/>
    <property type="project" value="UniProtKB-EC"/>
</dbReference>
<dbReference type="PROSITE" id="PS00867">
    <property type="entry name" value="CPSASE_2"/>
    <property type="match status" value="1"/>
</dbReference>
<evidence type="ECO:0000256" key="5">
    <source>
        <dbReference type="ARBA" id="ARBA00022598"/>
    </source>
</evidence>
<dbReference type="SUPFAM" id="SSF56059">
    <property type="entry name" value="Glutathione synthetase ATP-binding domain-like"/>
    <property type="match status" value="1"/>
</dbReference>
<dbReference type="InterPro" id="IPR003379">
    <property type="entry name" value="Carboxylase_cons_dom"/>
</dbReference>
<dbReference type="PANTHER" id="PTHR43778">
    <property type="entry name" value="PYRUVATE CARBOXYLASE"/>
    <property type="match status" value="1"/>
</dbReference>
<keyword evidence="7 11" id="KW-0547">Nucleotide-binding</keyword>
<dbReference type="Pfam" id="PF00682">
    <property type="entry name" value="HMGL-like"/>
    <property type="match status" value="1"/>
</dbReference>
<dbReference type="Gene3D" id="3.30.470.20">
    <property type="entry name" value="ATP-grasp fold, B domain"/>
    <property type="match status" value="1"/>
</dbReference>
<feature type="active site" evidence="12">
    <location>
        <position position="355"/>
    </location>
</feature>
<feature type="binding site" evidence="13">
    <location>
        <position position="928"/>
    </location>
    <ligand>
        <name>substrate</name>
    </ligand>
</feature>
<evidence type="ECO:0000256" key="15">
    <source>
        <dbReference type="PIRSR" id="PIRSR001594-4"/>
    </source>
</evidence>
<organism evidence="21 22">
    <name type="scientific">Candidatus Protofrankia datiscae</name>
    <dbReference type="NCBI Taxonomy" id="2716812"/>
    <lineage>
        <taxon>Bacteria</taxon>
        <taxon>Bacillati</taxon>
        <taxon>Actinomycetota</taxon>
        <taxon>Actinomycetes</taxon>
        <taxon>Frankiales</taxon>
        <taxon>Frankiaceae</taxon>
        <taxon>Protofrankia</taxon>
    </lineage>
</organism>
<feature type="domain" description="Lipoyl-binding" evidence="17">
    <location>
        <begin position="1114"/>
        <end position="1188"/>
    </location>
</feature>
<sequence>MTPHHADTPKVRRVRRVRPVGHAPPPRDTALHQQKHMDKNAATIRRVGGRFGVDLVRVVEGDTLINKVLVANRSEIAIRVFRAAHELGLRTVAVYTPEDVGSQHRTKADESYEIGKPGHPVRGYLDIDALLAVAKRVGADALHPGYGFLSESEALAHACELAGVTFVGPPPPVLRLTGDKVAAREAAVAAGLPVLRASAPVTEPAAALAAAEAVGFPLFVKASAGGGGRGLRRVNYPEDLEDAVTSAIREAAAAFGDGTIFLEQALDRPRHIEVQVLGDATGEVVHLYERDCSVQRRHQKVVEVAPAPLLDAAVRDRLCADALAFARHVGYVNAGTVEFLVAADGSHTFMEMNPRIQVEHTVTEEVTGVDLVVAQLRIAGGAALADLGLSQESISIRGAAVQCRVTTEDPADGFRPDTGKITRYESPGGSGVRLDGAIYQGVEITPYFDSLLVKVTARGADLAQATARAGRALAEFRVRGVRTNVKFLQRLLAEEDFLAGRVTTSFLDDRPGLFLGDGGTDRTSRLLDRLATSTVNGHRRPAATLIDPLGLLPTIPAGAAPAGSRQLLAEVGPREWAARLRAETRLAVTDTTLRDAHQSLLATRLRTTDILAIAPAYSRLVPDLLSLECWGGATYDVALRFLAEDPWERLAAIRERVPNICLQMLLRGRNAVGYTPYPDDVVQAFVAEAAATGVDIFRVFDALNDIEQMRPAIDAVLEAGAVAEGTLCYTGDLVDPAERIYTLDYYLRLAEQLVAAGAHVLTIKDMAGLLRPAAARVLVAALRKNFDAPVHVHTHDTAGGQLATLIAAAEAGADAVDAASAPLSGGTSQPNLSALVAATDHTPRATGISLTALSAMEPYWEAVRDLYAPFEAGLRAPTGAVYRHEIPGGQLTNLRQQAIALGLGAKWSQVQECYALANDLLGKPIKVTPTSKVVGDLALFIAGGDIDVAVLREHPERYDLPASVLGYLAGDLGTPPAGFAEPFRERALAGRQPSAPVTDLDPQDAAALRVDGPGRRETLSRLLFPGPWNDYTAAVAAYGNSATVPTEEFFYGLTPGQPVTITVEPGVEVIVELNDVGEPDDAGMRTLYLRVNGQPRPVSVRDTSIATVSKEARRADPGDPAQIPAGLPGLVTYTVTVGEEVRKGDRLATIEAMKMEAAVTSPHAGTVTELVHSSGVSVEVGDLLLVVTPVPVPN</sequence>
<evidence type="ECO:0000256" key="1">
    <source>
        <dbReference type="ARBA" id="ARBA00001953"/>
    </source>
</evidence>
<dbReference type="PROSITE" id="PS50975">
    <property type="entry name" value="ATP_GRASP"/>
    <property type="match status" value="1"/>
</dbReference>
<dbReference type="FunFam" id="3.20.20.70:FF:000120">
    <property type="entry name" value="Pyruvate carboxylase"/>
    <property type="match status" value="1"/>
</dbReference>
<dbReference type="InterPro" id="IPR011761">
    <property type="entry name" value="ATP-grasp"/>
</dbReference>
<dbReference type="PIRSF" id="PIRSF001594">
    <property type="entry name" value="Pyruv_carbox"/>
    <property type="match status" value="1"/>
</dbReference>
<dbReference type="InterPro" id="IPR016185">
    <property type="entry name" value="PreATP-grasp_dom_sf"/>
</dbReference>
<dbReference type="HOGENOM" id="CLU_000395_0_1_11"/>
<feature type="binding site" evidence="13">
    <location>
        <position position="667"/>
    </location>
    <ligand>
        <name>substrate</name>
    </ligand>
</feature>
<evidence type="ECO:0000256" key="13">
    <source>
        <dbReference type="PIRSR" id="PIRSR001594-2"/>
    </source>
</evidence>
<evidence type="ECO:0000256" key="3">
    <source>
        <dbReference type="ARBA" id="ARBA00013057"/>
    </source>
</evidence>
<dbReference type="EC" id="6.4.1.1" evidence="3 11"/>
<dbReference type="InterPro" id="IPR005930">
    <property type="entry name" value="Pyruv_COase"/>
</dbReference>
<feature type="domain" description="ATP-grasp" evidence="18">
    <location>
        <begin position="184"/>
        <end position="380"/>
    </location>
</feature>
<dbReference type="SMART" id="SM00878">
    <property type="entry name" value="Biotin_carb_C"/>
    <property type="match status" value="1"/>
</dbReference>
<dbReference type="PROSITE" id="PS50979">
    <property type="entry name" value="BC"/>
    <property type="match status" value="1"/>
</dbReference>